<dbReference type="Proteomes" id="UP000190037">
    <property type="component" value="Unassembled WGS sequence"/>
</dbReference>
<organism evidence="2 3">
    <name type="scientific">Embleya scabrispora</name>
    <dbReference type="NCBI Taxonomy" id="159449"/>
    <lineage>
        <taxon>Bacteria</taxon>
        <taxon>Bacillati</taxon>
        <taxon>Actinomycetota</taxon>
        <taxon>Actinomycetes</taxon>
        <taxon>Kitasatosporales</taxon>
        <taxon>Streptomycetaceae</taxon>
        <taxon>Embleya</taxon>
    </lineage>
</organism>
<gene>
    <name evidence="2" type="ORF">B4N89_11820</name>
</gene>
<sequence>MHETTSDANTPRKHGRSPVTLYVIAVVCLMLVMALVDVAALLTNAVAGENCAQSCPADPTARDDHLVLWAKLSGVAALVSMFLTASLPSRFRWPVGLLFLGGAFVLQAVALTS</sequence>
<accession>A0A1T3NXZ9</accession>
<evidence type="ECO:0000256" key="1">
    <source>
        <dbReference type="SAM" id="Phobius"/>
    </source>
</evidence>
<feature type="transmembrane region" description="Helical" evidence="1">
    <location>
        <begin position="66"/>
        <end position="84"/>
    </location>
</feature>
<keyword evidence="1" id="KW-0812">Transmembrane</keyword>
<dbReference type="AlphaFoldDB" id="A0A1T3NXZ9"/>
<dbReference type="RefSeq" id="WP_078975819.1">
    <property type="nucleotide sequence ID" value="NZ_MWQN01000001.1"/>
</dbReference>
<keyword evidence="1" id="KW-0472">Membrane</keyword>
<comment type="caution">
    <text evidence="2">The sequence shown here is derived from an EMBL/GenBank/DDBJ whole genome shotgun (WGS) entry which is preliminary data.</text>
</comment>
<keyword evidence="3" id="KW-1185">Reference proteome</keyword>
<dbReference type="STRING" id="159449.B4N89_11820"/>
<feature type="transmembrane region" description="Helical" evidence="1">
    <location>
        <begin position="21"/>
        <end position="46"/>
    </location>
</feature>
<keyword evidence="1" id="KW-1133">Transmembrane helix</keyword>
<feature type="transmembrane region" description="Helical" evidence="1">
    <location>
        <begin position="91"/>
        <end position="110"/>
    </location>
</feature>
<evidence type="ECO:0000313" key="2">
    <source>
        <dbReference type="EMBL" id="OPC81540.1"/>
    </source>
</evidence>
<protein>
    <submittedName>
        <fullName evidence="2">Uncharacterized protein</fullName>
    </submittedName>
</protein>
<name>A0A1T3NXZ9_9ACTN</name>
<dbReference type="EMBL" id="MWQN01000001">
    <property type="protein sequence ID" value="OPC81540.1"/>
    <property type="molecule type" value="Genomic_DNA"/>
</dbReference>
<evidence type="ECO:0000313" key="3">
    <source>
        <dbReference type="Proteomes" id="UP000190037"/>
    </source>
</evidence>
<reference evidence="2 3" key="1">
    <citation type="submission" date="2017-03" db="EMBL/GenBank/DDBJ databases">
        <title>Draft genome sequence of Streptomyces scabrisporus NF3, endophyte isolated from Amphipterygium adstringens.</title>
        <authorList>
            <person name="Vazquez M."/>
            <person name="Ceapa C.D."/>
            <person name="Rodriguez Luna D."/>
            <person name="Sanchez Esquivel S."/>
        </authorList>
    </citation>
    <scope>NUCLEOTIDE SEQUENCE [LARGE SCALE GENOMIC DNA]</scope>
    <source>
        <strain evidence="2 3">NF3</strain>
    </source>
</reference>
<proteinExistence type="predicted"/>